<protein>
    <submittedName>
        <fullName evidence="2">Helix-turn-helix domain-containing protein</fullName>
    </submittedName>
</protein>
<evidence type="ECO:0000259" key="1">
    <source>
        <dbReference type="PROSITE" id="PS50943"/>
    </source>
</evidence>
<sequence length="131" mass="15105">MDTYIKNYTNTFDIKGKEITVTAPARFEKNTDRLINDNELDDQAVEIAQEIYRQKYGFVGPADIKKLRKKWKLSQRQLASVLGWSPSTIALYEVGEIPTVGNNRLLNVLIKNPQVMKDFIEEKKNSDNLEL</sequence>
<dbReference type="PROSITE" id="PS50943">
    <property type="entry name" value="HTH_CROC1"/>
    <property type="match status" value="1"/>
</dbReference>
<comment type="caution">
    <text evidence="2">The sequence shown here is derived from an EMBL/GenBank/DDBJ whole genome shotgun (WGS) entry which is preliminary data.</text>
</comment>
<gene>
    <name evidence="2" type="ORF">GWG61_05245</name>
</gene>
<dbReference type="GO" id="GO:0003677">
    <property type="term" value="F:DNA binding"/>
    <property type="evidence" value="ECO:0007669"/>
    <property type="project" value="InterPro"/>
</dbReference>
<dbReference type="Gene3D" id="1.10.260.40">
    <property type="entry name" value="lambda repressor-like DNA-binding domains"/>
    <property type="match status" value="1"/>
</dbReference>
<dbReference type="InterPro" id="IPR001387">
    <property type="entry name" value="Cro/C1-type_HTH"/>
</dbReference>
<evidence type="ECO:0000313" key="2">
    <source>
        <dbReference type="EMBL" id="NDJ73908.1"/>
    </source>
</evidence>
<name>A0A6B2G0I4_9LACO</name>
<dbReference type="SUPFAM" id="SSF47413">
    <property type="entry name" value="lambda repressor-like DNA-binding domains"/>
    <property type="match status" value="1"/>
</dbReference>
<proteinExistence type="predicted"/>
<feature type="domain" description="HTH cro/C1-type" evidence="1">
    <location>
        <begin position="64"/>
        <end position="100"/>
    </location>
</feature>
<dbReference type="Pfam" id="PF01381">
    <property type="entry name" value="HTH_3"/>
    <property type="match status" value="1"/>
</dbReference>
<dbReference type="RefSeq" id="WP_144231195.1">
    <property type="nucleotide sequence ID" value="NZ_CAKMAD010000001.1"/>
</dbReference>
<accession>A0A6B2G0I4</accession>
<dbReference type="InterPro" id="IPR022452">
    <property type="entry name" value="MqsA"/>
</dbReference>
<dbReference type="EMBL" id="JAADJO010000009">
    <property type="protein sequence ID" value="NDJ73908.1"/>
    <property type="molecule type" value="Genomic_DNA"/>
</dbReference>
<dbReference type="InterPro" id="IPR010982">
    <property type="entry name" value="Lambda_DNA-bd_dom_sf"/>
</dbReference>
<reference evidence="2" key="1">
    <citation type="submission" date="2020-01" db="EMBL/GenBank/DDBJ databases">
        <title>Vaginal microbiome of pregnant Indian women: Insights into the genome of dominants Lactobacillus species.</title>
        <authorList>
            <person name="Das B."/>
            <person name="Mehta O."/>
            <person name="Ghosh T.S."/>
            <person name="Kothidar A."/>
            <person name="Gowtham M.R."/>
            <person name="Mitra R."/>
            <person name="Kshetrapal P."/>
            <person name="Wadhwa N."/>
            <person name="Thiruvengadam R."/>
            <person name="Nair G.B."/>
            <person name="Bhatnagar S."/>
            <person name="Das B."/>
        </authorList>
    </citation>
    <scope>NUCLEOTIDE SEQUENCE</scope>
    <source>
        <strain evidence="2">Indica</strain>
    </source>
</reference>
<dbReference type="AlphaFoldDB" id="A0A6B2G0I4"/>
<dbReference type="CDD" id="cd00093">
    <property type="entry name" value="HTH_XRE"/>
    <property type="match status" value="1"/>
</dbReference>
<organism evidence="2">
    <name type="scientific">Lactobacillus paragasseri</name>
    <dbReference type="NCBI Taxonomy" id="2107999"/>
    <lineage>
        <taxon>Bacteria</taxon>
        <taxon>Bacillati</taxon>
        <taxon>Bacillota</taxon>
        <taxon>Bacilli</taxon>
        <taxon>Lactobacillales</taxon>
        <taxon>Lactobacillaceae</taxon>
        <taxon>Lactobacillus</taxon>
    </lineage>
</organism>
<dbReference type="NCBIfam" id="TIGR03830">
    <property type="entry name" value="CxxCG_CxxCG_HTH"/>
    <property type="match status" value="1"/>
</dbReference>